<dbReference type="PANTHER" id="PTHR12215:SF10">
    <property type="entry name" value="L-AMINOADIPATE-SEMIALDEHYDE DEHYDROGENASE-PHOSPHOPANTETHEINYL TRANSFERASE"/>
    <property type="match status" value="1"/>
</dbReference>
<dbReference type="Gene3D" id="3.90.470.20">
    <property type="entry name" value="4'-phosphopantetheinyl transferase domain"/>
    <property type="match status" value="2"/>
</dbReference>
<comment type="caution">
    <text evidence="4">The sequence shown here is derived from an EMBL/GenBank/DDBJ whole genome shotgun (WGS) entry which is preliminary data.</text>
</comment>
<dbReference type="PATRIC" id="fig|1095729.3.peg.1041"/>
<evidence type="ECO:0000313" key="5">
    <source>
        <dbReference type="Proteomes" id="UP000003245"/>
    </source>
</evidence>
<evidence type="ECO:0000313" key="4">
    <source>
        <dbReference type="EMBL" id="EID21783.1"/>
    </source>
</evidence>
<dbReference type="GO" id="GO:0005829">
    <property type="term" value="C:cytosol"/>
    <property type="evidence" value="ECO:0007669"/>
    <property type="project" value="TreeGrafter"/>
</dbReference>
<dbReference type="Pfam" id="PF01648">
    <property type="entry name" value="ACPS"/>
    <property type="match status" value="1"/>
</dbReference>
<dbReference type="EMBL" id="AICP01000039">
    <property type="protein sequence ID" value="EID21783.1"/>
    <property type="molecule type" value="Genomic_DNA"/>
</dbReference>
<dbReference type="AlphaFoldDB" id="I0SEI0"/>
<evidence type="ECO:0000256" key="1">
    <source>
        <dbReference type="ARBA" id="ARBA00010990"/>
    </source>
</evidence>
<dbReference type="PANTHER" id="PTHR12215">
    <property type="entry name" value="PHOSPHOPANTETHEINE TRANSFERASE"/>
    <property type="match status" value="1"/>
</dbReference>
<feature type="domain" description="4'-phosphopantetheinyl transferase" evidence="3">
    <location>
        <begin position="106"/>
        <end position="202"/>
    </location>
</feature>
<reference evidence="4 5" key="1">
    <citation type="submission" date="2012-01" db="EMBL/GenBank/DDBJ databases">
        <authorList>
            <person name="Harkins D.M."/>
            <person name="Madupu R."/>
            <person name="Durkin A.S."/>
            <person name="Torralba M."/>
            <person name="Methe B."/>
            <person name="Sutton G.G."/>
            <person name="Nelson K.E."/>
        </authorList>
    </citation>
    <scope>NUCLEOTIDE SEQUENCE [LARGE SCALE GENOMIC DNA]</scope>
    <source>
        <strain evidence="4 5">CCUG 39159</strain>
    </source>
</reference>
<organism evidence="4 5">
    <name type="scientific">Streptococcus anginosus subsp. whileyi CCUG 39159</name>
    <dbReference type="NCBI Taxonomy" id="1095729"/>
    <lineage>
        <taxon>Bacteria</taxon>
        <taxon>Bacillati</taxon>
        <taxon>Bacillota</taxon>
        <taxon>Bacilli</taxon>
        <taxon>Lactobacillales</taxon>
        <taxon>Streptococcaceae</taxon>
        <taxon>Streptococcus</taxon>
        <taxon>Streptococcus anginosus group</taxon>
    </lineage>
</organism>
<proteinExistence type="inferred from homology"/>
<keyword evidence="2 4" id="KW-0808">Transferase</keyword>
<dbReference type="InterPro" id="IPR008278">
    <property type="entry name" value="4-PPantetheinyl_Trfase_dom"/>
</dbReference>
<dbReference type="GO" id="GO:0000287">
    <property type="term" value="F:magnesium ion binding"/>
    <property type="evidence" value="ECO:0007669"/>
    <property type="project" value="InterPro"/>
</dbReference>
<dbReference type="SUPFAM" id="SSF56214">
    <property type="entry name" value="4'-phosphopantetheinyl transferase"/>
    <property type="match status" value="2"/>
</dbReference>
<evidence type="ECO:0000259" key="3">
    <source>
        <dbReference type="Pfam" id="PF01648"/>
    </source>
</evidence>
<dbReference type="InterPro" id="IPR050559">
    <property type="entry name" value="P-Pant_transferase_sf"/>
</dbReference>
<dbReference type="InterPro" id="IPR037143">
    <property type="entry name" value="4-PPantetheinyl_Trfase_dom_sf"/>
</dbReference>
<dbReference type="Proteomes" id="UP000003245">
    <property type="component" value="Unassembled WGS sequence"/>
</dbReference>
<protein>
    <submittedName>
        <fullName evidence="4">4'-phosphopantetheinyl transferase family protein</fullName>
    </submittedName>
</protein>
<name>I0SEI0_STRAP</name>
<keyword evidence="5" id="KW-1185">Reference proteome</keyword>
<gene>
    <name evidence="4" type="ORF">HMPREF1043_1778</name>
</gene>
<accession>I0SEI0</accession>
<dbReference type="GO" id="GO:0008897">
    <property type="term" value="F:holo-[acyl-carrier-protein] synthase activity"/>
    <property type="evidence" value="ECO:0007669"/>
    <property type="project" value="InterPro"/>
</dbReference>
<dbReference type="GO" id="GO:0019878">
    <property type="term" value="P:lysine biosynthetic process via aminoadipic acid"/>
    <property type="evidence" value="ECO:0007669"/>
    <property type="project" value="TreeGrafter"/>
</dbReference>
<evidence type="ECO:0000256" key="2">
    <source>
        <dbReference type="ARBA" id="ARBA00022679"/>
    </source>
</evidence>
<sequence length="203" mass="24181">MLNNDYIVVVIDTNNSFMINECTPYLNKNQIEIMFRYKKENDRINYATTKAVVNLLFSRIEKLKYQEIRWQYGKYNKPYIENKGKIKFNISHTKGCSIVTFSRNNIGVDIENLKRNIDYSEIKNNFFMNSEKILTLNDFYKHWVSKEAYLKYKGVGLTQSLESVEVIDENDNVVKVVDRKNNIQKEILIFDKEKENFIFAICY</sequence>
<comment type="similarity">
    <text evidence="1">Belongs to the P-Pant transferase superfamily. Gsp/Sfp/HetI/AcpT family.</text>
</comment>